<feature type="region of interest" description="Disordered" evidence="1">
    <location>
        <begin position="67"/>
        <end position="99"/>
    </location>
</feature>
<sequence>MLLALYDVLLVLLFFKVTRGITSRTNSWPTTTPPVFRALASKGSRPDVYQESVASRIRLLHEDVQPRELPSEVPSPCETTLRPSLSSSTKRHPPDSMVQNPKRTVFQRLIRPFSALLLANRRDTARVSRPRTSLRFIRSPAPRSRLQAPARVDCSRAFRRQLACAPPE</sequence>
<feature type="signal peptide" evidence="2">
    <location>
        <begin position="1"/>
        <end position="20"/>
    </location>
</feature>
<dbReference type="Proteomes" id="UP000313359">
    <property type="component" value="Unassembled WGS sequence"/>
</dbReference>
<reference evidence="3" key="1">
    <citation type="journal article" date="2018" name="Genome Biol. Evol.">
        <title>Genomics and development of Lentinus tigrinus, a white-rot wood-decaying mushroom with dimorphic fruiting bodies.</title>
        <authorList>
            <person name="Wu B."/>
            <person name="Xu Z."/>
            <person name="Knudson A."/>
            <person name="Carlson A."/>
            <person name="Chen N."/>
            <person name="Kovaka S."/>
            <person name="LaButti K."/>
            <person name="Lipzen A."/>
            <person name="Pennachio C."/>
            <person name="Riley R."/>
            <person name="Schakwitz W."/>
            <person name="Umezawa K."/>
            <person name="Ohm R.A."/>
            <person name="Grigoriev I.V."/>
            <person name="Nagy L.G."/>
            <person name="Gibbons J."/>
            <person name="Hibbett D."/>
        </authorList>
    </citation>
    <scope>NUCLEOTIDE SEQUENCE [LARGE SCALE GENOMIC DNA]</scope>
    <source>
        <strain evidence="3">ALCF2SS1-6</strain>
    </source>
</reference>
<accession>A0A5C2S4M2</accession>
<evidence type="ECO:0000256" key="2">
    <source>
        <dbReference type="SAM" id="SignalP"/>
    </source>
</evidence>
<keyword evidence="2" id="KW-0732">Signal</keyword>
<name>A0A5C2S4M2_9APHY</name>
<protein>
    <submittedName>
        <fullName evidence="3">Uncharacterized protein</fullName>
    </submittedName>
</protein>
<evidence type="ECO:0000313" key="3">
    <source>
        <dbReference type="EMBL" id="RPD58541.1"/>
    </source>
</evidence>
<proteinExistence type="predicted"/>
<gene>
    <name evidence="3" type="ORF">L227DRAFT_180048</name>
</gene>
<dbReference type="EMBL" id="ML122274">
    <property type="protein sequence ID" value="RPD58541.1"/>
    <property type="molecule type" value="Genomic_DNA"/>
</dbReference>
<evidence type="ECO:0000313" key="4">
    <source>
        <dbReference type="Proteomes" id="UP000313359"/>
    </source>
</evidence>
<organism evidence="3 4">
    <name type="scientific">Lentinus tigrinus ALCF2SS1-6</name>
    <dbReference type="NCBI Taxonomy" id="1328759"/>
    <lineage>
        <taxon>Eukaryota</taxon>
        <taxon>Fungi</taxon>
        <taxon>Dikarya</taxon>
        <taxon>Basidiomycota</taxon>
        <taxon>Agaricomycotina</taxon>
        <taxon>Agaricomycetes</taxon>
        <taxon>Polyporales</taxon>
        <taxon>Polyporaceae</taxon>
        <taxon>Lentinus</taxon>
    </lineage>
</organism>
<evidence type="ECO:0000256" key="1">
    <source>
        <dbReference type="SAM" id="MobiDB-lite"/>
    </source>
</evidence>
<dbReference type="AlphaFoldDB" id="A0A5C2S4M2"/>
<feature type="chain" id="PRO_5023041037" evidence="2">
    <location>
        <begin position="21"/>
        <end position="168"/>
    </location>
</feature>
<feature type="compositionally biased region" description="Polar residues" evidence="1">
    <location>
        <begin position="77"/>
        <end position="88"/>
    </location>
</feature>
<keyword evidence="4" id="KW-1185">Reference proteome</keyword>